<sequence length="206" mass="23281">MNEPGRRREQERGRDTRDRVLAAASEEFTEHGVAGARINRIAEAAHASKERIYAWFGDKDALFDQVMRRGLDELARAVPITTDLVDYTLRLHDHFVEHPRSQRVAIWAWVHDSRGLEEVSDDRLDGYRHKLAVIEEAQRLGLADASWNPASLLALILSTATSWLMAPVEVHIVAAASELTPESAAELRADRRHAVEEAARRLILPR</sequence>
<dbReference type="PROSITE" id="PS50977">
    <property type="entry name" value="HTH_TETR_2"/>
    <property type="match status" value="1"/>
</dbReference>
<feature type="DNA-binding region" description="H-T-H motif" evidence="2">
    <location>
        <begin position="37"/>
        <end position="56"/>
    </location>
</feature>
<accession>A0ABV2QM81</accession>
<dbReference type="PANTHER" id="PTHR30328">
    <property type="entry name" value="TRANSCRIPTIONAL REPRESSOR"/>
    <property type="match status" value="1"/>
</dbReference>
<evidence type="ECO:0000256" key="2">
    <source>
        <dbReference type="PROSITE-ProRule" id="PRU00335"/>
    </source>
</evidence>
<dbReference type="EMBL" id="JBEPSJ010000001">
    <property type="protein sequence ID" value="MET4582167.1"/>
    <property type="molecule type" value="Genomic_DNA"/>
</dbReference>
<dbReference type="Pfam" id="PF00440">
    <property type="entry name" value="TetR_N"/>
    <property type="match status" value="1"/>
</dbReference>
<evidence type="ECO:0000313" key="4">
    <source>
        <dbReference type="EMBL" id="MET4582167.1"/>
    </source>
</evidence>
<keyword evidence="1 2" id="KW-0238">DNA-binding</keyword>
<dbReference type="InterPro" id="IPR009057">
    <property type="entry name" value="Homeodomain-like_sf"/>
</dbReference>
<evidence type="ECO:0000256" key="1">
    <source>
        <dbReference type="ARBA" id="ARBA00023125"/>
    </source>
</evidence>
<dbReference type="Gene3D" id="1.10.357.10">
    <property type="entry name" value="Tetracycline Repressor, domain 2"/>
    <property type="match status" value="1"/>
</dbReference>
<evidence type="ECO:0000313" key="5">
    <source>
        <dbReference type="Proteomes" id="UP001549257"/>
    </source>
</evidence>
<protein>
    <submittedName>
        <fullName evidence="4">AcrR family transcriptional regulator</fullName>
    </submittedName>
</protein>
<evidence type="ECO:0000259" key="3">
    <source>
        <dbReference type="PROSITE" id="PS50977"/>
    </source>
</evidence>
<dbReference type="PANTHER" id="PTHR30328:SF54">
    <property type="entry name" value="HTH-TYPE TRANSCRIPTIONAL REPRESSOR SCO4008"/>
    <property type="match status" value="1"/>
</dbReference>
<dbReference type="SUPFAM" id="SSF46689">
    <property type="entry name" value="Homeodomain-like"/>
    <property type="match status" value="1"/>
</dbReference>
<comment type="caution">
    <text evidence="4">The sequence shown here is derived from an EMBL/GenBank/DDBJ whole genome shotgun (WGS) entry which is preliminary data.</text>
</comment>
<dbReference type="Pfam" id="PF17926">
    <property type="entry name" value="TetR_C_21"/>
    <property type="match status" value="1"/>
</dbReference>
<feature type="domain" description="HTH tetR-type" evidence="3">
    <location>
        <begin position="14"/>
        <end position="74"/>
    </location>
</feature>
<dbReference type="Proteomes" id="UP001549257">
    <property type="component" value="Unassembled WGS sequence"/>
</dbReference>
<dbReference type="InterPro" id="IPR036271">
    <property type="entry name" value="Tet_transcr_reg_TetR-rel_C_sf"/>
</dbReference>
<dbReference type="RefSeq" id="WP_354024314.1">
    <property type="nucleotide sequence ID" value="NZ_JBEPSJ010000001.1"/>
</dbReference>
<organism evidence="4 5">
    <name type="scientific">Conyzicola nivalis</name>
    <dbReference type="NCBI Taxonomy" id="1477021"/>
    <lineage>
        <taxon>Bacteria</taxon>
        <taxon>Bacillati</taxon>
        <taxon>Actinomycetota</taxon>
        <taxon>Actinomycetes</taxon>
        <taxon>Micrococcales</taxon>
        <taxon>Microbacteriaceae</taxon>
        <taxon>Conyzicola</taxon>
    </lineage>
</organism>
<name>A0ABV2QM81_9MICO</name>
<keyword evidence="5" id="KW-1185">Reference proteome</keyword>
<dbReference type="PRINTS" id="PR00455">
    <property type="entry name" value="HTHTETR"/>
</dbReference>
<proteinExistence type="predicted"/>
<reference evidence="4 5" key="1">
    <citation type="submission" date="2024-06" db="EMBL/GenBank/DDBJ databases">
        <title>Sorghum-associated microbial communities from plants grown in Nebraska, USA.</title>
        <authorList>
            <person name="Schachtman D."/>
        </authorList>
    </citation>
    <scope>NUCLEOTIDE SEQUENCE [LARGE SCALE GENOMIC DNA]</scope>
    <source>
        <strain evidence="4 5">2857</strain>
    </source>
</reference>
<dbReference type="SUPFAM" id="SSF48498">
    <property type="entry name" value="Tetracyclin repressor-like, C-terminal domain"/>
    <property type="match status" value="1"/>
</dbReference>
<dbReference type="InterPro" id="IPR050109">
    <property type="entry name" value="HTH-type_TetR-like_transc_reg"/>
</dbReference>
<gene>
    <name evidence="4" type="ORF">ABIE21_001657</name>
</gene>
<dbReference type="InterPro" id="IPR041467">
    <property type="entry name" value="Sco4008_C"/>
</dbReference>
<dbReference type="InterPro" id="IPR001647">
    <property type="entry name" value="HTH_TetR"/>
</dbReference>